<reference evidence="3 4" key="1">
    <citation type="submission" date="2017-05" db="EMBL/GenBank/DDBJ databases">
        <title>Lactobacillus johnsonii from commercial turkeys.</title>
        <authorList>
            <person name="Johnson T.J."/>
            <person name="Youmans B."/>
        </authorList>
    </citation>
    <scope>NUCLEOTIDE SEQUENCE [LARGE SCALE GENOMIC DNA]</scope>
    <source>
        <strain evidence="3 4">UMNLJ114</strain>
    </source>
</reference>
<dbReference type="PANTHER" id="PTHR35333">
    <property type="entry name" value="BETA-LACTAMASE"/>
    <property type="match status" value="1"/>
</dbReference>
<dbReference type="GO" id="GO:0046677">
    <property type="term" value="P:response to antibiotic"/>
    <property type="evidence" value="ECO:0007669"/>
    <property type="project" value="InterPro"/>
</dbReference>
<dbReference type="SUPFAM" id="SSF56601">
    <property type="entry name" value="beta-lactamase/transpeptidase-like"/>
    <property type="match status" value="1"/>
</dbReference>
<proteinExistence type="predicted"/>
<dbReference type="AlphaFoldDB" id="A0A267MD55"/>
<evidence type="ECO:0000313" key="4">
    <source>
        <dbReference type="Proteomes" id="UP000216008"/>
    </source>
</evidence>
<dbReference type="GO" id="GO:0030655">
    <property type="term" value="P:beta-lactam antibiotic catabolic process"/>
    <property type="evidence" value="ECO:0007669"/>
    <property type="project" value="InterPro"/>
</dbReference>
<protein>
    <submittedName>
        <fullName evidence="3">Serine hydrolase</fullName>
    </submittedName>
</protein>
<dbReference type="Pfam" id="PF13354">
    <property type="entry name" value="Beta-lactamase2"/>
    <property type="match status" value="1"/>
</dbReference>
<dbReference type="RefSeq" id="WP_095182326.1">
    <property type="nucleotide sequence ID" value="NZ_NIBD01000001.1"/>
</dbReference>
<evidence type="ECO:0000256" key="1">
    <source>
        <dbReference type="SAM" id="SignalP"/>
    </source>
</evidence>
<dbReference type="Gene3D" id="3.40.710.10">
    <property type="entry name" value="DD-peptidase/beta-lactamase superfamily"/>
    <property type="match status" value="1"/>
</dbReference>
<keyword evidence="1" id="KW-0732">Signal</keyword>
<gene>
    <name evidence="3" type="ORF">A3Q24_00060</name>
</gene>
<dbReference type="GO" id="GO:0008800">
    <property type="term" value="F:beta-lactamase activity"/>
    <property type="evidence" value="ECO:0007669"/>
    <property type="project" value="InterPro"/>
</dbReference>
<dbReference type="InterPro" id="IPR000871">
    <property type="entry name" value="Beta-lactam_class-A"/>
</dbReference>
<evidence type="ECO:0000313" key="3">
    <source>
        <dbReference type="EMBL" id="PAB57486.1"/>
    </source>
</evidence>
<keyword evidence="3" id="KW-0378">Hydrolase</keyword>
<dbReference type="PANTHER" id="PTHR35333:SF3">
    <property type="entry name" value="BETA-LACTAMASE-TYPE TRANSPEPTIDASE FOLD CONTAINING PROTEIN"/>
    <property type="match status" value="1"/>
</dbReference>
<comment type="caution">
    <text evidence="3">The sequence shown here is derived from an EMBL/GenBank/DDBJ whole genome shotgun (WGS) entry which is preliminary data.</text>
</comment>
<dbReference type="EMBL" id="NIBD01000001">
    <property type="protein sequence ID" value="PAB57486.1"/>
    <property type="molecule type" value="Genomic_DNA"/>
</dbReference>
<organism evidence="3 4">
    <name type="scientific">Lactobacillus johnsonii</name>
    <dbReference type="NCBI Taxonomy" id="33959"/>
    <lineage>
        <taxon>Bacteria</taxon>
        <taxon>Bacillati</taxon>
        <taxon>Bacillota</taxon>
        <taxon>Bacilli</taxon>
        <taxon>Lactobacillales</taxon>
        <taxon>Lactobacillaceae</taxon>
        <taxon>Lactobacillus</taxon>
    </lineage>
</organism>
<sequence>MKNKIFLGAILSSFCALAFYMTSINHMKTQTLEIYGNSTAKVAQRSKMKEGTKQTRITNGESEIGEAAISKNSNKNLAKDIVKASSNVQGNYQVSVKDLNNPKIFADLTNTSQDNLNAGNVLKLFVLLAYYKAVQDKSLNSATPYKVKSSDLNGGDKVLKTDMAYSYTYLLDLMMRQQNNNAANIILNKIGKEKVNQTAKEFGAGNTEITDNFGKDFAGKTSSGDLVNTMQKLHQGKILGTNVDNQILGQLANFPEKGLAKNISGVVYKIADKKQGAAIIQEDGKTYTMAMVSEEDADLAKIGDSINNWMIKQK</sequence>
<dbReference type="Proteomes" id="UP000216008">
    <property type="component" value="Unassembled WGS sequence"/>
</dbReference>
<dbReference type="InterPro" id="IPR045155">
    <property type="entry name" value="Beta-lactam_cat"/>
</dbReference>
<dbReference type="InterPro" id="IPR012338">
    <property type="entry name" value="Beta-lactam/transpept-like"/>
</dbReference>
<name>A0A267MD55_LACJH</name>
<evidence type="ECO:0000259" key="2">
    <source>
        <dbReference type="Pfam" id="PF13354"/>
    </source>
</evidence>
<accession>A0A267MD55</accession>
<feature type="chain" id="PRO_5012989763" evidence="1">
    <location>
        <begin position="19"/>
        <end position="314"/>
    </location>
</feature>
<feature type="domain" description="Beta-lactamase class A catalytic" evidence="2">
    <location>
        <begin position="94"/>
        <end position="291"/>
    </location>
</feature>
<feature type="signal peptide" evidence="1">
    <location>
        <begin position="1"/>
        <end position="18"/>
    </location>
</feature>